<evidence type="ECO:0000313" key="5">
    <source>
        <dbReference type="EMBL" id="GJT05890.1"/>
    </source>
</evidence>
<dbReference type="PROSITE" id="PS51471">
    <property type="entry name" value="FE2OG_OXY"/>
    <property type="match status" value="1"/>
</dbReference>
<comment type="caution">
    <text evidence="5">The sequence shown here is derived from an EMBL/GenBank/DDBJ whole genome shotgun (WGS) entry which is preliminary data.</text>
</comment>
<dbReference type="InterPro" id="IPR027443">
    <property type="entry name" value="IPNS-like_sf"/>
</dbReference>
<organism evidence="5 6">
    <name type="scientific">Tanacetum coccineum</name>
    <dbReference type="NCBI Taxonomy" id="301880"/>
    <lineage>
        <taxon>Eukaryota</taxon>
        <taxon>Viridiplantae</taxon>
        <taxon>Streptophyta</taxon>
        <taxon>Embryophyta</taxon>
        <taxon>Tracheophyta</taxon>
        <taxon>Spermatophyta</taxon>
        <taxon>Magnoliopsida</taxon>
        <taxon>eudicotyledons</taxon>
        <taxon>Gunneridae</taxon>
        <taxon>Pentapetalae</taxon>
        <taxon>asterids</taxon>
        <taxon>campanulids</taxon>
        <taxon>Asterales</taxon>
        <taxon>Asteraceae</taxon>
        <taxon>Asteroideae</taxon>
        <taxon>Anthemideae</taxon>
        <taxon>Anthemidinae</taxon>
        <taxon>Tanacetum</taxon>
    </lineage>
</organism>
<keyword evidence="2 3" id="KW-0408">Iron</keyword>
<feature type="domain" description="Fe2OG dioxygenase" evidence="4">
    <location>
        <begin position="181"/>
        <end position="288"/>
    </location>
</feature>
<protein>
    <submittedName>
        <fullName evidence="5">Feruloyl CoA ortho-hydroxylase 1-like protein</fullName>
    </submittedName>
</protein>
<proteinExistence type="inferred from homology"/>
<comment type="similarity">
    <text evidence="3">Belongs to the iron/ascorbate-dependent oxidoreductase family.</text>
</comment>
<evidence type="ECO:0000259" key="4">
    <source>
        <dbReference type="PROSITE" id="PS51471"/>
    </source>
</evidence>
<reference evidence="5" key="1">
    <citation type="journal article" date="2022" name="Int. J. Mol. Sci.">
        <title>Draft Genome of Tanacetum Coccineum: Genomic Comparison of Closely Related Tanacetum-Family Plants.</title>
        <authorList>
            <person name="Yamashiro T."/>
            <person name="Shiraishi A."/>
            <person name="Nakayama K."/>
            <person name="Satake H."/>
        </authorList>
    </citation>
    <scope>NUCLEOTIDE SEQUENCE</scope>
</reference>
<dbReference type="PANTHER" id="PTHR47991">
    <property type="entry name" value="OXOGLUTARATE/IRON-DEPENDENT DIOXYGENASE"/>
    <property type="match status" value="1"/>
</dbReference>
<reference evidence="5" key="2">
    <citation type="submission" date="2022-01" db="EMBL/GenBank/DDBJ databases">
        <authorList>
            <person name="Yamashiro T."/>
            <person name="Shiraishi A."/>
            <person name="Satake H."/>
            <person name="Nakayama K."/>
        </authorList>
    </citation>
    <scope>NUCLEOTIDE SEQUENCE</scope>
</reference>
<sequence length="331" mass="37178">MAPSVSTIHSNPINLLDFVVNKGHGVKGLSEMGLETLPYQYIQPPQERFDMSNEESNKDSIPVIDMSNWDDPDVAKAIAAHAREWKMGVLSDKEKLKYSKERSVTNSVRFGTSFTPETEKALEWKDYLSLFFVSVDEAASLWPPICRNQALEYIETSELIVKKLLTILMNGLNVKEIDESKESSLMGSRRINLNYYPKCPNPELTVGVGRHSDVSTLTVLLQDDIGGLFVRNTETMKWIHVPPVSGSLVINVGDALQIMSNGHYKSVEHRVSANGNSNRISVPIFVCPRPSDIIGPLPEVVENGEKPLYKHILYSDYVKHCFRKDMMGSHN</sequence>
<dbReference type="InterPro" id="IPR044861">
    <property type="entry name" value="IPNS-like_FE2OG_OXY"/>
</dbReference>
<evidence type="ECO:0000256" key="1">
    <source>
        <dbReference type="ARBA" id="ARBA00022723"/>
    </source>
</evidence>
<dbReference type="EMBL" id="BQNB010012623">
    <property type="protein sequence ID" value="GJT05890.1"/>
    <property type="molecule type" value="Genomic_DNA"/>
</dbReference>
<accession>A0ABQ5ATA3</accession>
<dbReference type="InterPro" id="IPR050295">
    <property type="entry name" value="Plant_2OG-oxidoreductases"/>
</dbReference>
<gene>
    <name evidence="5" type="ORF">Tco_0840352</name>
</gene>
<keyword evidence="6" id="KW-1185">Reference proteome</keyword>
<dbReference type="Gene3D" id="2.60.120.330">
    <property type="entry name" value="B-lactam Antibiotic, Isopenicillin N Synthase, Chain"/>
    <property type="match status" value="1"/>
</dbReference>
<keyword evidence="3" id="KW-0560">Oxidoreductase</keyword>
<dbReference type="InterPro" id="IPR005123">
    <property type="entry name" value="Oxoglu/Fe-dep_dioxygenase_dom"/>
</dbReference>
<keyword evidence="1 3" id="KW-0479">Metal-binding</keyword>
<evidence type="ECO:0000256" key="3">
    <source>
        <dbReference type="RuleBase" id="RU003682"/>
    </source>
</evidence>
<dbReference type="Pfam" id="PF03171">
    <property type="entry name" value="2OG-FeII_Oxy"/>
    <property type="match status" value="1"/>
</dbReference>
<name>A0ABQ5ATA3_9ASTR</name>
<dbReference type="Proteomes" id="UP001151760">
    <property type="component" value="Unassembled WGS sequence"/>
</dbReference>
<dbReference type="SUPFAM" id="SSF51197">
    <property type="entry name" value="Clavaminate synthase-like"/>
    <property type="match status" value="1"/>
</dbReference>
<evidence type="ECO:0000256" key="2">
    <source>
        <dbReference type="ARBA" id="ARBA00023004"/>
    </source>
</evidence>
<evidence type="ECO:0000313" key="6">
    <source>
        <dbReference type="Proteomes" id="UP001151760"/>
    </source>
</evidence>